<gene>
    <name evidence="3" type="ORF">KIH39_07660</name>
</gene>
<dbReference type="CDD" id="cd03802">
    <property type="entry name" value="GT4_AviGT4-like"/>
    <property type="match status" value="1"/>
</dbReference>
<dbReference type="PANTHER" id="PTHR12526:SF595">
    <property type="entry name" value="BLL5217 PROTEIN"/>
    <property type="match status" value="1"/>
</dbReference>
<dbReference type="Gene3D" id="3.40.50.2000">
    <property type="entry name" value="Glycogen Phosphorylase B"/>
    <property type="match status" value="2"/>
</dbReference>
<dbReference type="AlphaFoldDB" id="A0A8E6B9J2"/>
<dbReference type="InterPro" id="IPR001296">
    <property type="entry name" value="Glyco_trans_1"/>
</dbReference>
<dbReference type="Pfam" id="PF13439">
    <property type="entry name" value="Glyco_transf_4"/>
    <property type="match status" value="1"/>
</dbReference>
<dbReference type="EMBL" id="CP074694">
    <property type="protein sequence ID" value="QVL33774.1"/>
    <property type="molecule type" value="Genomic_DNA"/>
</dbReference>
<dbReference type="SUPFAM" id="SSF53756">
    <property type="entry name" value="UDP-Glycosyltransferase/glycogen phosphorylase"/>
    <property type="match status" value="1"/>
</dbReference>
<dbReference type="InterPro" id="IPR028098">
    <property type="entry name" value="Glyco_trans_4-like_N"/>
</dbReference>
<sequence length="342" mass="37856">MRLLLLVDPNIPVPPVQYGGTERIAALLAEGLVEAGHTVDLLAGPGSQKYNGCLQIHYKPGSGRISRAYRKILFRFRSGRLARSADLVLNFGRLDYLGAIAGKKLPLISVFQNPIPPSEIEELQRRFPQRLGLVGISRQQIAHLKSARAIRVIYNATDVERMPFQERVPAESYFVYLGRLTSNKGVHLAIAAAQAAGVPLKIAGPQSKEPGEENYFEREIAPHLDSRIEYIGSVNDEQKSHLLGQARALLFPIQWPEPFGIVMAEALACGCPVIGWNNGSVPEVIQSQRNGFVVNSVPEMVAAIQNIDSISRRTCRQDAEERFSKQAMIGQYLQLVEQLRAE</sequence>
<organism evidence="3 4">
    <name type="scientific">Telmatocola sphagniphila</name>
    <dbReference type="NCBI Taxonomy" id="1123043"/>
    <lineage>
        <taxon>Bacteria</taxon>
        <taxon>Pseudomonadati</taxon>
        <taxon>Planctomycetota</taxon>
        <taxon>Planctomycetia</taxon>
        <taxon>Gemmatales</taxon>
        <taxon>Gemmataceae</taxon>
    </lineage>
</organism>
<dbReference type="KEGG" id="tsph:KIH39_07660"/>
<proteinExistence type="predicted"/>
<dbReference type="Pfam" id="PF00534">
    <property type="entry name" value="Glycos_transf_1"/>
    <property type="match status" value="1"/>
</dbReference>
<keyword evidence="4" id="KW-1185">Reference proteome</keyword>
<feature type="domain" description="Glycosyltransferase subfamily 4-like N-terminal" evidence="2">
    <location>
        <begin position="18"/>
        <end position="161"/>
    </location>
</feature>
<feature type="domain" description="Glycosyl transferase family 1" evidence="1">
    <location>
        <begin position="168"/>
        <end position="325"/>
    </location>
</feature>
<accession>A0A8E6B9J2</accession>
<dbReference type="PANTHER" id="PTHR12526">
    <property type="entry name" value="GLYCOSYLTRANSFERASE"/>
    <property type="match status" value="1"/>
</dbReference>
<evidence type="ECO:0000313" key="4">
    <source>
        <dbReference type="Proteomes" id="UP000676194"/>
    </source>
</evidence>
<reference evidence="3" key="1">
    <citation type="submission" date="2021-05" db="EMBL/GenBank/DDBJ databases">
        <title>Complete genome sequence of the cellulolytic planctomycete Telmatocola sphagniphila SP2T and characterization of the first cellulase from planctomycetes.</title>
        <authorList>
            <person name="Rakitin A.L."/>
            <person name="Beletsky A.V."/>
            <person name="Naumoff D.G."/>
            <person name="Kulichevskaya I.S."/>
            <person name="Mardanov A.V."/>
            <person name="Ravin N.V."/>
            <person name="Dedysh S.N."/>
        </authorList>
    </citation>
    <scope>NUCLEOTIDE SEQUENCE</scope>
    <source>
        <strain evidence="3">SP2T</strain>
    </source>
</reference>
<dbReference type="Proteomes" id="UP000676194">
    <property type="component" value="Chromosome"/>
</dbReference>
<evidence type="ECO:0000259" key="2">
    <source>
        <dbReference type="Pfam" id="PF13439"/>
    </source>
</evidence>
<protein>
    <submittedName>
        <fullName evidence="3">Glycosyltransferase family 4 protein</fullName>
    </submittedName>
</protein>
<dbReference type="RefSeq" id="WP_213498757.1">
    <property type="nucleotide sequence ID" value="NZ_CP074694.1"/>
</dbReference>
<dbReference type="GO" id="GO:0016757">
    <property type="term" value="F:glycosyltransferase activity"/>
    <property type="evidence" value="ECO:0007669"/>
    <property type="project" value="InterPro"/>
</dbReference>
<evidence type="ECO:0000313" key="3">
    <source>
        <dbReference type="EMBL" id="QVL33774.1"/>
    </source>
</evidence>
<name>A0A8E6B9J2_9BACT</name>
<evidence type="ECO:0000259" key="1">
    <source>
        <dbReference type="Pfam" id="PF00534"/>
    </source>
</evidence>